<dbReference type="Proteomes" id="UP001470230">
    <property type="component" value="Unassembled WGS sequence"/>
</dbReference>
<comment type="caution">
    <text evidence="3">The sequence shown here is derived from an EMBL/GenBank/DDBJ whole genome shotgun (WGS) entry which is preliminary data.</text>
</comment>
<evidence type="ECO:0000313" key="3">
    <source>
        <dbReference type="EMBL" id="KAK8843283.1"/>
    </source>
</evidence>
<dbReference type="InterPro" id="IPR006597">
    <property type="entry name" value="Sel1-like"/>
</dbReference>
<evidence type="ECO:0000256" key="1">
    <source>
        <dbReference type="ARBA" id="ARBA00038101"/>
    </source>
</evidence>
<dbReference type="InterPro" id="IPR011990">
    <property type="entry name" value="TPR-like_helical_dom_sf"/>
</dbReference>
<gene>
    <name evidence="2" type="ORF">M9Y10_011819</name>
    <name evidence="3" type="ORF">M9Y10_025138</name>
</gene>
<evidence type="ECO:0000313" key="2">
    <source>
        <dbReference type="EMBL" id="KAK8835373.1"/>
    </source>
</evidence>
<accession>A0ABR2HAL7</accession>
<dbReference type="SUPFAM" id="SSF81901">
    <property type="entry name" value="HCP-like"/>
    <property type="match status" value="3"/>
</dbReference>
<dbReference type="PANTHER" id="PTHR11102">
    <property type="entry name" value="SEL-1-LIKE PROTEIN"/>
    <property type="match status" value="1"/>
</dbReference>
<keyword evidence="4" id="KW-1185">Reference proteome</keyword>
<dbReference type="EMBL" id="JAPFFF010000170">
    <property type="protein sequence ID" value="KAK8835373.1"/>
    <property type="molecule type" value="Genomic_DNA"/>
</dbReference>
<dbReference type="PANTHER" id="PTHR11102:SF160">
    <property type="entry name" value="ERAD-ASSOCIATED E3 UBIQUITIN-PROTEIN LIGASE COMPONENT HRD3"/>
    <property type="match status" value="1"/>
</dbReference>
<sequence length="269" mass="31218">MEKYKKAQRHLEESINLGYDLSFFSLSLLYYKIYKNFTHALNSAKKSAEKGEKYSKCLLGYFIAHGIGTNKDLLKGVSTILESKAENLYEQFAADIGIYYSRINQEENQTSIFKWFEKAFIMKKTRASINNYGVCFMKGIGVDKNYEKAKEILTIGVNINDSNSMHYLAFLLEQTDKKESLKYYKLSADLGDPRIQFIYATKIEENNQNLALQYYIKAAKGKIIKAQEFLALKYIKENDTENIFNYIACNISLQNETIQSSILYFFSYF</sequence>
<organism evidence="3 4">
    <name type="scientific">Tritrichomonas musculus</name>
    <dbReference type="NCBI Taxonomy" id="1915356"/>
    <lineage>
        <taxon>Eukaryota</taxon>
        <taxon>Metamonada</taxon>
        <taxon>Parabasalia</taxon>
        <taxon>Tritrichomonadida</taxon>
        <taxon>Tritrichomonadidae</taxon>
        <taxon>Tritrichomonas</taxon>
    </lineage>
</organism>
<dbReference type="InterPro" id="IPR050767">
    <property type="entry name" value="Sel1_AlgK"/>
</dbReference>
<dbReference type="EMBL" id="JAPFFF010000035">
    <property type="protein sequence ID" value="KAK8843283.1"/>
    <property type="molecule type" value="Genomic_DNA"/>
</dbReference>
<dbReference type="SMART" id="SM00671">
    <property type="entry name" value="SEL1"/>
    <property type="match status" value="3"/>
</dbReference>
<evidence type="ECO:0000313" key="4">
    <source>
        <dbReference type="Proteomes" id="UP001470230"/>
    </source>
</evidence>
<dbReference type="Gene3D" id="1.25.40.10">
    <property type="entry name" value="Tetratricopeptide repeat domain"/>
    <property type="match status" value="1"/>
</dbReference>
<dbReference type="Pfam" id="PF08238">
    <property type="entry name" value="Sel1"/>
    <property type="match status" value="4"/>
</dbReference>
<name>A0ABR2HAL7_9EUKA</name>
<proteinExistence type="inferred from homology"/>
<reference evidence="3 4" key="1">
    <citation type="submission" date="2024-04" db="EMBL/GenBank/DDBJ databases">
        <title>Tritrichomonas musculus Genome.</title>
        <authorList>
            <person name="Alves-Ferreira E."/>
            <person name="Grigg M."/>
            <person name="Lorenzi H."/>
            <person name="Galac M."/>
        </authorList>
    </citation>
    <scope>NUCLEOTIDE SEQUENCE [LARGE SCALE GENOMIC DNA]</scope>
    <source>
        <strain evidence="3 4">EAF2021</strain>
    </source>
</reference>
<protein>
    <submittedName>
        <fullName evidence="3">Protein sel-1 3</fullName>
    </submittedName>
</protein>
<comment type="similarity">
    <text evidence="1">Belongs to the sel-1 family.</text>
</comment>